<dbReference type="InterPro" id="IPR010269">
    <property type="entry name" value="T6SS_TssC-like"/>
</dbReference>
<dbReference type="Proteomes" id="UP000032067">
    <property type="component" value="Unassembled WGS sequence"/>
</dbReference>
<dbReference type="RefSeq" id="WP_042579187.1">
    <property type="nucleotide sequence ID" value="NZ_JXQQ01000028.1"/>
</dbReference>
<proteinExistence type="predicted"/>
<name>A0A0D0L0V3_VARPD</name>
<dbReference type="InterPro" id="IPR044031">
    <property type="entry name" value="TssC1_N"/>
</dbReference>
<protein>
    <submittedName>
        <fullName evidence="3">Type VI secretion protein</fullName>
    </submittedName>
</protein>
<dbReference type="PANTHER" id="PTHR35565">
    <property type="entry name" value="CYTOPLASMIC PROTEIN-RELATED"/>
    <property type="match status" value="1"/>
</dbReference>
<evidence type="ECO:0000313" key="4">
    <source>
        <dbReference type="Proteomes" id="UP000032067"/>
    </source>
</evidence>
<dbReference type="PANTHER" id="PTHR35565:SF1">
    <property type="entry name" value="TYPE VI SECRETION SYSTEM CONTRACTILE SHEATH LARGE SUBUNIT"/>
    <property type="match status" value="1"/>
</dbReference>
<organism evidence="3 4">
    <name type="scientific">Variovorax paradoxus</name>
    <dbReference type="NCBI Taxonomy" id="34073"/>
    <lineage>
        <taxon>Bacteria</taxon>
        <taxon>Pseudomonadati</taxon>
        <taxon>Pseudomonadota</taxon>
        <taxon>Betaproteobacteria</taxon>
        <taxon>Burkholderiales</taxon>
        <taxon>Comamonadaceae</taxon>
        <taxon>Variovorax</taxon>
    </lineage>
</organism>
<dbReference type="EMBL" id="JXQQ01000028">
    <property type="protein sequence ID" value="KIQ31972.1"/>
    <property type="molecule type" value="Genomic_DNA"/>
</dbReference>
<dbReference type="AlphaFoldDB" id="A0A0D0L0V3"/>
<dbReference type="OrthoDB" id="9764000at2"/>
<dbReference type="Pfam" id="PF05943">
    <property type="entry name" value="VipB"/>
    <property type="match status" value="1"/>
</dbReference>
<accession>A0A0D0L0V3</accession>
<evidence type="ECO:0000259" key="1">
    <source>
        <dbReference type="Pfam" id="PF05943"/>
    </source>
</evidence>
<feature type="domain" description="TssC1 C-terminal" evidence="2">
    <location>
        <begin position="381"/>
        <end position="492"/>
    </location>
</feature>
<sequence length="495" mass="55098">MEETQAQSGAAAQAADAAAPSLLDQLVESARVKPGDDAYPITRQGLQAFISHLLEPQNAVERVTQATVDDMIAGLDKKLCGAVDAILHHPEFQAMESAWRSLKFLVDRTNFRENVKIQILNVSKQALLEDFEDAADVTKSGLYKNLYTAEYGQFGGQPFGAIVANYEFGPGAQDVKLLQYAASTAAMAHTPFIASAGPQFFGIDTFEQLPNLKDLSSVFEGPQFVKWNAFRESQDARYVGLTLPHFLLRTPYGADTVPSKKFNYQESVAGGNKDFLWGNAAFAFASRLTESFADYRWCANVIGPQGGGTVSDLPIYSYESMGAIQNKIPTDILISERREFELAEQGFIALTMRKNSDNAAFFSANSAQKPKFFGQSKEGKEAELNYKLSTQLPYIFVVSRLAHYIKVIQRENIGMWKERADLEKELNLWIRQYVADMDNPAAGVRSRRPLRQAEINVVDVEGEPGWYRVDLKVRPHFKYMGASFTLSLVGKLEKT</sequence>
<feature type="domain" description="TssC1 N-terminal" evidence="1">
    <location>
        <begin position="69"/>
        <end position="368"/>
    </location>
</feature>
<evidence type="ECO:0000259" key="2">
    <source>
        <dbReference type="Pfam" id="PF18945"/>
    </source>
</evidence>
<dbReference type="NCBIfam" id="TIGR03355">
    <property type="entry name" value="VI_chp_2"/>
    <property type="match status" value="1"/>
</dbReference>
<evidence type="ECO:0000313" key="3">
    <source>
        <dbReference type="EMBL" id="KIQ31972.1"/>
    </source>
</evidence>
<reference evidence="3 4" key="1">
    <citation type="submission" date="2014-12" db="EMBL/GenBank/DDBJ databases">
        <title>16Stimator: statistical estimation of ribosomal gene copy numbers from draft genome assemblies.</title>
        <authorList>
            <person name="Perisin M.A."/>
            <person name="Vetter M."/>
            <person name="Gilbert J.A."/>
            <person name="Bergelson J."/>
        </authorList>
    </citation>
    <scope>NUCLEOTIDE SEQUENCE [LARGE SCALE GENOMIC DNA]</scope>
    <source>
        <strain evidence="3 4">MEDvA23</strain>
    </source>
</reference>
<comment type="caution">
    <text evidence="3">The sequence shown here is derived from an EMBL/GenBank/DDBJ whole genome shotgun (WGS) entry which is preliminary data.</text>
</comment>
<dbReference type="Pfam" id="PF18945">
    <property type="entry name" value="VipB_2"/>
    <property type="match status" value="1"/>
</dbReference>
<dbReference type="InterPro" id="IPR044032">
    <property type="entry name" value="TssC1_C"/>
</dbReference>
<gene>
    <name evidence="3" type="ORF">RT97_12955</name>
</gene>